<dbReference type="NCBIfam" id="TIGR03083">
    <property type="entry name" value="maleylpyruvate isomerase family mycothiol-dependent enzyme"/>
    <property type="match status" value="1"/>
</dbReference>
<evidence type="ECO:0000259" key="1">
    <source>
        <dbReference type="Pfam" id="PF11716"/>
    </source>
</evidence>
<dbReference type="Pfam" id="PF11716">
    <property type="entry name" value="MDMPI_N"/>
    <property type="match status" value="1"/>
</dbReference>
<name>A0ABW9HGG5_9ACTN</name>
<dbReference type="InterPro" id="IPR024344">
    <property type="entry name" value="MDMPI_metal-binding"/>
</dbReference>
<evidence type="ECO:0000313" key="2">
    <source>
        <dbReference type="EMBL" id="MFM9607145.1"/>
    </source>
</evidence>
<sequence>MAAVADVWTIVHAERAALIHDLEGLDDGQWEEPSLCAGWTVHDVAAHLVDSARTTRLGFVAGLVRARFDFDRHNAAGVTRERGASPGQTLARLREVAPRTSLPPAPLDTRLVEEIVHGEDIRRPLRLTRPYPRDAVVRALRLQARTPVSFGGAKERVAALRLTATDADVSIGDGPEVTGPALSLLLALSGRHVALDDLHGRGDAMSLLARRRPTW</sequence>
<keyword evidence="2" id="KW-0413">Isomerase</keyword>
<dbReference type="InterPro" id="IPR034660">
    <property type="entry name" value="DinB/YfiT-like"/>
</dbReference>
<dbReference type="RefSeq" id="WP_409119968.1">
    <property type="nucleotide sequence ID" value="NZ_JBJVNI010000001.1"/>
</dbReference>
<reference evidence="2 3" key="1">
    <citation type="submission" date="2024-12" db="EMBL/GenBank/DDBJ databases">
        <title>Forecasting of Potato common scab and diversities of Pathogenic streptomyces spp. in china.</title>
        <authorList>
            <person name="Handique U."/>
            <person name="Wu J."/>
        </authorList>
    </citation>
    <scope>NUCLEOTIDE SEQUENCE [LARGE SCALE GENOMIC DNA]</scope>
    <source>
        <strain evidence="2 3">ZRIMU1530</strain>
    </source>
</reference>
<gene>
    <name evidence="2" type="ORF">ACKI18_00305</name>
</gene>
<proteinExistence type="predicted"/>
<dbReference type="SUPFAM" id="SSF109854">
    <property type="entry name" value="DinB/YfiT-like putative metalloenzymes"/>
    <property type="match status" value="1"/>
</dbReference>
<keyword evidence="3" id="KW-1185">Reference proteome</keyword>
<dbReference type="EMBL" id="JBJVNI010000001">
    <property type="protein sequence ID" value="MFM9607145.1"/>
    <property type="molecule type" value="Genomic_DNA"/>
</dbReference>
<dbReference type="Proteomes" id="UP001631957">
    <property type="component" value="Unassembled WGS sequence"/>
</dbReference>
<dbReference type="GO" id="GO:0016853">
    <property type="term" value="F:isomerase activity"/>
    <property type="evidence" value="ECO:0007669"/>
    <property type="project" value="UniProtKB-KW"/>
</dbReference>
<feature type="domain" description="Mycothiol-dependent maleylpyruvate isomerase metal-binding" evidence="1">
    <location>
        <begin position="12"/>
        <end position="100"/>
    </location>
</feature>
<dbReference type="InterPro" id="IPR017517">
    <property type="entry name" value="Maleyloyr_isom"/>
</dbReference>
<organism evidence="2 3">
    <name type="scientific">Streptomyces niveiscabiei</name>
    <dbReference type="NCBI Taxonomy" id="164115"/>
    <lineage>
        <taxon>Bacteria</taxon>
        <taxon>Bacillati</taxon>
        <taxon>Actinomycetota</taxon>
        <taxon>Actinomycetes</taxon>
        <taxon>Kitasatosporales</taxon>
        <taxon>Streptomycetaceae</taxon>
        <taxon>Streptomyces</taxon>
    </lineage>
</organism>
<accession>A0ABW9HGG5</accession>
<comment type="caution">
    <text evidence="2">The sequence shown here is derived from an EMBL/GenBank/DDBJ whole genome shotgun (WGS) entry which is preliminary data.</text>
</comment>
<protein>
    <submittedName>
        <fullName evidence="2">Maleylpyruvate isomerase family mycothiol-dependent enzyme</fullName>
    </submittedName>
</protein>
<evidence type="ECO:0000313" key="3">
    <source>
        <dbReference type="Proteomes" id="UP001631957"/>
    </source>
</evidence>
<dbReference type="Gene3D" id="1.20.120.450">
    <property type="entry name" value="dinb family like domain"/>
    <property type="match status" value="1"/>
</dbReference>